<dbReference type="SUPFAM" id="SSF110296">
    <property type="entry name" value="Oligoxyloglucan reducing end-specific cellobiohydrolase"/>
    <property type="match status" value="1"/>
</dbReference>
<dbReference type="Gene3D" id="2.130.10.10">
    <property type="entry name" value="YVTN repeat-like/Quinoprotein amine dehydrogenase"/>
    <property type="match status" value="2"/>
</dbReference>
<name>A0A0S7YCF3_UNCT6</name>
<protein>
    <recommendedName>
        <fullName evidence="4">Photosynthesis system II assembly factor Ycf48/Hcf136-like domain-containing protein</fullName>
    </recommendedName>
</protein>
<comment type="caution">
    <text evidence="2">The sequence shown here is derived from an EMBL/GenBank/DDBJ whole genome shotgun (WGS) entry which is preliminary data.</text>
</comment>
<dbReference type="InterPro" id="IPR015943">
    <property type="entry name" value="WD40/YVTN_repeat-like_dom_sf"/>
</dbReference>
<keyword evidence="1" id="KW-0732">Signal</keyword>
<sequence>MQRLVIILAALVCVVSAQDHWDVVGFTGRNVYSIAQHPQDTSIMLISIADSIYRSSDGGHSWSCVATYWPLPVNCLLFNPVHGDTAYAVIGNGSFSDGIYQSTDGGNTWDILAWFYIPRCMTVTESEVMLVGCDSFGIYKSEDGGMSWDPWNEGLTNLHIYALDYCSPFDTFPYFFAGTAQGLFYRHYNGWSQASGIASNVRVSSLSYHKTDELGFTTVTGGSLSDGMYRSTDFGQNWQVGDYWLYASYVA</sequence>
<evidence type="ECO:0000313" key="2">
    <source>
        <dbReference type="EMBL" id="KPJ72127.1"/>
    </source>
</evidence>
<organism evidence="2 3">
    <name type="scientific">candidate division TA06 bacterium DG_78</name>
    <dbReference type="NCBI Taxonomy" id="1703772"/>
    <lineage>
        <taxon>Bacteria</taxon>
        <taxon>Bacteria division TA06</taxon>
    </lineage>
</organism>
<feature type="non-terminal residue" evidence="2">
    <location>
        <position position="251"/>
    </location>
</feature>
<proteinExistence type="predicted"/>
<feature type="signal peptide" evidence="1">
    <location>
        <begin position="1"/>
        <end position="17"/>
    </location>
</feature>
<dbReference type="Proteomes" id="UP000051012">
    <property type="component" value="Unassembled WGS sequence"/>
</dbReference>
<evidence type="ECO:0000313" key="3">
    <source>
        <dbReference type="Proteomes" id="UP000051012"/>
    </source>
</evidence>
<feature type="chain" id="PRO_5006640543" description="Photosynthesis system II assembly factor Ycf48/Hcf136-like domain-containing protein" evidence="1">
    <location>
        <begin position="18"/>
        <end position="251"/>
    </location>
</feature>
<accession>A0A0S7YCF3</accession>
<evidence type="ECO:0008006" key="4">
    <source>
        <dbReference type="Google" id="ProtNLM"/>
    </source>
</evidence>
<dbReference type="AlphaFoldDB" id="A0A0S7YCF3"/>
<gene>
    <name evidence="2" type="ORF">AMJ52_07400</name>
</gene>
<dbReference type="EMBL" id="LJNI01000097">
    <property type="protein sequence ID" value="KPJ72127.1"/>
    <property type="molecule type" value="Genomic_DNA"/>
</dbReference>
<reference evidence="2 3" key="1">
    <citation type="journal article" date="2015" name="Microbiome">
        <title>Genomic resolution of linkages in carbon, nitrogen, and sulfur cycling among widespread estuary sediment bacteria.</title>
        <authorList>
            <person name="Baker B.J."/>
            <person name="Lazar C.S."/>
            <person name="Teske A.P."/>
            <person name="Dick G.J."/>
        </authorList>
    </citation>
    <scope>NUCLEOTIDE SEQUENCE [LARGE SCALE GENOMIC DNA]</scope>
    <source>
        <strain evidence="2">DG_78</strain>
    </source>
</reference>
<evidence type="ECO:0000256" key="1">
    <source>
        <dbReference type="SAM" id="SignalP"/>
    </source>
</evidence>